<name>A0A9D5BHN5_PEA</name>
<comment type="caution">
    <text evidence="5">The sequence shown here is derived from an EMBL/GenBank/DDBJ whole genome shotgun (WGS) entry which is preliminary data.</text>
</comment>
<dbReference type="CDD" id="cd21865">
    <property type="entry name" value="DEUBAD_NFRKB"/>
    <property type="match status" value="1"/>
</dbReference>
<feature type="region of interest" description="Disordered" evidence="3">
    <location>
        <begin position="867"/>
        <end position="891"/>
    </location>
</feature>
<evidence type="ECO:0000313" key="6">
    <source>
        <dbReference type="Proteomes" id="UP001058974"/>
    </source>
</evidence>
<dbReference type="PANTHER" id="PTHR13052">
    <property type="entry name" value="NFRKB-RELATED"/>
    <property type="match status" value="1"/>
</dbReference>
<dbReference type="Proteomes" id="UP001058974">
    <property type="component" value="Chromosome 1"/>
</dbReference>
<reference evidence="5 6" key="1">
    <citation type="journal article" date="2022" name="Nat. Genet.">
        <title>Improved pea reference genome and pan-genome highlight genomic features and evolutionary characteristics.</title>
        <authorList>
            <person name="Yang T."/>
            <person name="Liu R."/>
            <person name="Luo Y."/>
            <person name="Hu S."/>
            <person name="Wang D."/>
            <person name="Wang C."/>
            <person name="Pandey M.K."/>
            <person name="Ge S."/>
            <person name="Xu Q."/>
            <person name="Li N."/>
            <person name="Li G."/>
            <person name="Huang Y."/>
            <person name="Saxena R.K."/>
            <person name="Ji Y."/>
            <person name="Li M."/>
            <person name="Yan X."/>
            <person name="He Y."/>
            <person name="Liu Y."/>
            <person name="Wang X."/>
            <person name="Xiang C."/>
            <person name="Varshney R.K."/>
            <person name="Ding H."/>
            <person name="Gao S."/>
            <person name="Zong X."/>
        </authorList>
    </citation>
    <scope>NUCLEOTIDE SEQUENCE [LARGE SCALE GENOMIC DNA]</scope>
    <source>
        <strain evidence="5 6">cv. Zhongwan 6</strain>
    </source>
</reference>
<comment type="subcellular location">
    <subcellularLocation>
        <location evidence="1">Nucleus</location>
    </subcellularLocation>
</comment>
<evidence type="ECO:0000256" key="1">
    <source>
        <dbReference type="ARBA" id="ARBA00004123"/>
    </source>
</evidence>
<feature type="region of interest" description="Disordered" evidence="3">
    <location>
        <begin position="1"/>
        <end position="33"/>
    </location>
</feature>
<feature type="domain" description="DEUBAD" evidence="4">
    <location>
        <begin position="88"/>
        <end position="199"/>
    </location>
</feature>
<dbReference type="InterPro" id="IPR058594">
    <property type="entry name" value="PB1-like_dom_pln"/>
</dbReference>
<evidence type="ECO:0000256" key="3">
    <source>
        <dbReference type="SAM" id="MobiDB-lite"/>
    </source>
</evidence>
<proteinExistence type="predicted"/>
<dbReference type="EMBL" id="JAMSHJ010000001">
    <property type="protein sequence ID" value="KAI5443765.1"/>
    <property type="molecule type" value="Genomic_DNA"/>
</dbReference>
<dbReference type="InterPro" id="IPR024867">
    <property type="entry name" value="NFRKB"/>
</dbReference>
<organism evidence="5 6">
    <name type="scientific">Pisum sativum</name>
    <name type="common">Garden pea</name>
    <name type="synonym">Lathyrus oleraceus</name>
    <dbReference type="NCBI Taxonomy" id="3888"/>
    <lineage>
        <taxon>Eukaryota</taxon>
        <taxon>Viridiplantae</taxon>
        <taxon>Streptophyta</taxon>
        <taxon>Embryophyta</taxon>
        <taxon>Tracheophyta</taxon>
        <taxon>Spermatophyta</taxon>
        <taxon>Magnoliopsida</taxon>
        <taxon>eudicotyledons</taxon>
        <taxon>Gunneridae</taxon>
        <taxon>Pentapetalae</taxon>
        <taxon>rosids</taxon>
        <taxon>fabids</taxon>
        <taxon>Fabales</taxon>
        <taxon>Fabaceae</taxon>
        <taxon>Papilionoideae</taxon>
        <taxon>50 kb inversion clade</taxon>
        <taxon>NPAAA clade</taxon>
        <taxon>Hologalegina</taxon>
        <taxon>IRL clade</taxon>
        <taxon>Fabeae</taxon>
        <taxon>Lathyrus</taxon>
    </lineage>
</organism>
<feature type="region of interest" description="Disordered" evidence="3">
    <location>
        <begin position="446"/>
        <end position="559"/>
    </location>
</feature>
<dbReference type="AlphaFoldDB" id="A0A9D5BHN5"/>
<protein>
    <recommendedName>
        <fullName evidence="4">DEUBAD domain-containing protein</fullName>
    </recommendedName>
</protein>
<gene>
    <name evidence="5" type="ORF">KIW84_012423</name>
</gene>
<accession>A0A9D5BHN5</accession>
<sequence length="1113" mass="126031">MAADQKRKRVNGASIVGYGSREQHRTKRKNPGLVPNDMRSHISVEWDRNQKIVVAKREQIGISWRQMKPFVNYVSNDHKVLADVFTVPQEIFDLDNLSEVLSYEVWKTHLSENERSLLMSFLPKGIEPHQAVEDLLAGIEFDFGNPFLNWGASLCSGDLHPDRTVDREQHLKSEKRAYYKQLHNYHNDMIGFLSKLKERWQSCRDPEKEILQKMWRPKHVPKRMPSNVNESRVNDLDGNVTVTSESCSWDTEEKACNSEYLISSSRKDNKLQRKVLEKGIVKGKSRNSMFPSDGIHIKGEKPKKEDKILKRNIHFIDGDKYMSCIKVRHSHLFLSNIDLAGRNTVWAFANCVLNAYQISKQQHELVKSMQQSGTSIQSKSLNHVLGNLIDIHVQPYKVFVKEEQKKLHEHWLQLVIKDLPVAYANRMQKQVQRDAMRNSLVEEMKDKSTPIFEEEDNLSLGRELQDQDEPMSLGDEPGDQDEDNISPVEDQNEDVSSGENLQDQSEDSTSPVEDQNEDVSSGSELQDQDEDNVSPVEDQNEDVSSGGELQEQDEDNMSSGDELLNVVEDGRDLNDQSSMKHYEDSLVNAPEIRSSHNSYSSCNDDFNQVSVDSEKNIVLSKSDDTSPNKDEYPRNTNACDVSTDEGAPFTSGSDVWQTVEMAPHSYYDSAVTNKYTANELSLTNPQVNEDQRTHVIDLEADLHQEETGKELLHGHLDNGTSFSSYESQNRGALIHSLFNGEGLLPYHHEQKGAPLDFHTSNNIIMGDGQCSGHFKEPLQMSLTLDPVQRRATEVYMPESMSENIHTIAGGRYLIPRQDPFIPRQDSLAVANVTDWAANTASMAAPCQSHLNTGNFIGHHWPPANHHIGGGWNGSDGSSLSSQSVGTGSNSDQSLFSMLSHCNQLRPSSSYDSVRNPDQFLAPRTYGVDASITRVNPAALPQASHPLDYFTAREASPSVMVPDDMTWMNLQHPNSALHDPMGKPYLRSWHRYIMDEYVYVVIHHEVFFEGDDESSYGGSVAEVKYDVDKWGYFEVLRIIKELRYEKSGTVIYKDPTIGLFTLSDDKGAQEIVDLCKVHKSVHVYVQHSVSQPDYYDEPIEDETDNIVKVVVNID</sequence>
<keyword evidence="6" id="KW-1185">Reference proteome</keyword>
<dbReference type="PROSITE" id="PS51916">
    <property type="entry name" value="DEUBAD"/>
    <property type="match status" value="1"/>
</dbReference>
<feature type="compositionally biased region" description="Basic residues" evidence="3">
    <location>
        <begin position="1"/>
        <end position="10"/>
    </location>
</feature>
<dbReference type="PANTHER" id="PTHR13052:SF2">
    <property type="entry name" value="NUCLEAR FACTOR KAPPA-B-BINDING PROTEIN"/>
    <property type="match status" value="1"/>
</dbReference>
<evidence type="ECO:0000256" key="2">
    <source>
        <dbReference type="ARBA" id="ARBA00023242"/>
    </source>
</evidence>
<feature type="compositionally biased region" description="Polar residues" evidence="3">
    <location>
        <begin position="494"/>
        <end position="525"/>
    </location>
</feature>
<dbReference type="Pfam" id="PF26130">
    <property type="entry name" value="PB1-like"/>
    <property type="match status" value="1"/>
</dbReference>
<dbReference type="InterPro" id="IPR044867">
    <property type="entry name" value="DEUBAD_dom"/>
</dbReference>
<feature type="region of interest" description="Disordered" evidence="3">
    <location>
        <begin position="618"/>
        <end position="647"/>
    </location>
</feature>
<feature type="compositionally biased region" description="Low complexity" evidence="3">
    <location>
        <begin position="874"/>
        <end position="888"/>
    </location>
</feature>
<dbReference type="Gramene" id="Psat01G0242300-T1">
    <property type="protein sequence ID" value="KAI5443765.1"/>
    <property type="gene ID" value="KIW84_012423"/>
</dbReference>
<evidence type="ECO:0000313" key="5">
    <source>
        <dbReference type="EMBL" id="KAI5443765.1"/>
    </source>
</evidence>
<keyword evidence="2" id="KW-0539">Nucleus</keyword>
<evidence type="ECO:0000259" key="4">
    <source>
        <dbReference type="PROSITE" id="PS51916"/>
    </source>
</evidence>
<feature type="compositionally biased region" description="Basic and acidic residues" evidence="3">
    <location>
        <begin position="621"/>
        <end position="633"/>
    </location>
</feature>
<dbReference type="GO" id="GO:0031011">
    <property type="term" value="C:Ino80 complex"/>
    <property type="evidence" value="ECO:0007669"/>
    <property type="project" value="InterPro"/>
</dbReference>